<organism evidence="2 3">
    <name type="scientific">Streptomyces daliensis</name>
    <dbReference type="NCBI Taxonomy" id="299421"/>
    <lineage>
        <taxon>Bacteria</taxon>
        <taxon>Bacillati</taxon>
        <taxon>Actinomycetota</taxon>
        <taxon>Actinomycetes</taxon>
        <taxon>Kitasatosporales</taxon>
        <taxon>Streptomycetaceae</taxon>
        <taxon>Streptomyces</taxon>
    </lineage>
</organism>
<keyword evidence="2" id="KW-0378">Hydrolase</keyword>
<dbReference type="EMBL" id="JAGSMN010000533">
    <property type="protein sequence ID" value="MBR7675794.1"/>
    <property type="molecule type" value="Genomic_DNA"/>
</dbReference>
<dbReference type="PANTHER" id="PTHR35400:SF3">
    <property type="entry name" value="SLL1072 PROTEIN"/>
    <property type="match status" value="1"/>
</dbReference>
<evidence type="ECO:0000313" key="2">
    <source>
        <dbReference type="EMBL" id="MBR7675794.1"/>
    </source>
</evidence>
<feature type="domain" description="Putative restriction endonuclease" evidence="1">
    <location>
        <begin position="19"/>
        <end position="166"/>
    </location>
</feature>
<dbReference type="GO" id="GO:0004519">
    <property type="term" value="F:endonuclease activity"/>
    <property type="evidence" value="ECO:0007669"/>
    <property type="project" value="UniProtKB-KW"/>
</dbReference>
<dbReference type="InterPro" id="IPR008538">
    <property type="entry name" value="Uma2"/>
</dbReference>
<comment type="caution">
    <text evidence="2">The sequence shown here is derived from an EMBL/GenBank/DDBJ whole genome shotgun (WGS) entry which is preliminary data.</text>
</comment>
<dbReference type="Proteomes" id="UP000675554">
    <property type="component" value="Unassembled WGS sequence"/>
</dbReference>
<name>A0A8T4J2L2_9ACTN</name>
<sequence length="189" mass="21160">MDSWPVPPPEGYTVDDLLTLKDLPPRTELIDGSLIFVSPQNDFHSVVRCLLEQGLRRSLPAHLRVRRGMAVVLDVRNGARPDLLVVRAEAVTGRRQTRYDVADVELAVEVVSPDSESRDRDTKPHKYARAGIPNFWLVEMAGAADTPVVHTYVLDPVKKVYESTGTHLKQLSVDLPYAINVDLTEIDRL</sequence>
<dbReference type="InterPro" id="IPR011335">
    <property type="entry name" value="Restrct_endonuc-II-like"/>
</dbReference>
<dbReference type="InterPro" id="IPR012296">
    <property type="entry name" value="Nuclease_put_TT1808"/>
</dbReference>
<keyword evidence="3" id="KW-1185">Reference proteome</keyword>
<accession>A0A8T4J2L2</accession>
<keyword evidence="2" id="KW-0255">Endonuclease</keyword>
<dbReference type="CDD" id="cd06260">
    <property type="entry name" value="DUF820-like"/>
    <property type="match status" value="1"/>
</dbReference>
<dbReference type="AlphaFoldDB" id="A0A8T4J2L2"/>
<evidence type="ECO:0000259" key="1">
    <source>
        <dbReference type="Pfam" id="PF05685"/>
    </source>
</evidence>
<reference evidence="2" key="1">
    <citation type="submission" date="2021-04" db="EMBL/GenBank/DDBJ databases">
        <title>Sequencing of actinobacteria type strains.</title>
        <authorList>
            <person name="Nguyen G.-S."/>
            <person name="Wentzel A."/>
        </authorList>
    </citation>
    <scope>NUCLEOTIDE SEQUENCE</scope>
    <source>
        <strain evidence="2">DSM 42095</strain>
    </source>
</reference>
<dbReference type="Pfam" id="PF05685">
    <property type="entry name" value="Uma2"/>
    <property type="match status" value="1"/>
</dbReference>
<keyword evidence="2" id="KW-0540">Nuclease</keyword>
<dbReference type="SUPFAM" id="SSF52980">
    <property type="entry name" value="Restriction endonuclease-like"/>
    <property type="match status" value="1"/>
</dbReference>
<proteinExistence type="predicted"/>
<gene>
    <name evidence="2" type="ORF">KDA82_22815</name>
</gene>
<dbReference type="Gene3D" id="3.90.1570.10">
    <property type="entry name" value="tt1808, chain A"/>
    <property type="match status" value="1"/>
</dbReference>
<protein>
    <submittedName>
        <fullName evidence="2">Uma2 family endonuclease</fullName>
    </submittedName>
</protein>
<dbReference type="PANTHER" id="PTHR35400">
    <property type="entry name" value="SLR1083 PROTEIN"/>
    <property type="match status" value="1"/>
</dbReference>
<evidence type="ECO:0000313" key="3">
    <source>
        <dbReference type="Proteomes" id="UP000675554"/>
    </source>
</evidence>